<evidence type="ECO:0000256" key="1">
    <source>
        <dbReference type="ARBA" id="ARBA00004123"/>
    </source>
</evidence>
<feature type="region of interest" description="Disordered" evidence="10">
    <location>
        <begin position="28"/>
        <end position="59"/>
    </location>
</feature>
<dbReference type="SUPFAM" id="SSF57667">
    <property type="entry name" value="beta-beta-alpha zinc fingers"/>
    <property type="match status" value="2"/>
</dbReference>
<dbReference type="SMART" id="SM00355">
    <property type="entry name" value="ZnF_C2H2"/>
    <property type="match status" value="4"/>
</dbReference>
<feature type="compositionally biased region" description="Acidic residues" evidence="10">
    <location>
        <begin position="187"/>
        <end position="198"/>
    </location>
</feature>
<dbReference type="EMBL" id="MTYJ01000027">
    <property type="protein sequence ID" value="OQV20900.1"/>
    <property type="molecule type" value="Genomic_DNA"/>
</dbReference>
<gene>
    <name evidence="12" type="ORF">BV898_05240</name>
</gene>
<dbReference type="GO" id="GO:0006357">
    <property type="term" value="P:regulation of transcription by RNA polymerase II"/>
    <property type="evidence" value="ECO:0007669"/>
    <property type="project" value="TreeGrafter"/>
</dbReference>
<protein>
    <submittedName>
        <fullName evidence="12">B-cell lymphoma/leukemia 11A</fullName>
    </submittedName>
</protein>
<dbReference type="InterPro" id="IPR051497">
    <property type="entry name" value="Dev/Hematopoietic_TF"/>
</dbReference>
<dbReference type="InterPro" id="IPR013087">
    <property type="entry name" value="Znf_C2H2_type"/>
</dbReference>
<evidence type="ECO:0000259" key="11">
    <source>
        <dbReference type="PROSITE" id="PS50157"/>
    </source>
</evidence>
<dbReference type="PROSITE" id="PS50157">
    <property type="entry name" value="ZINC_FINGER_C2H2_2"/>
    <property type="match status" value="3"/>
</dbReference>
<feature type="domain" description="C2H2-type" evidence="11">
    <location>
        <begin position="118"/>
        <end position="145"/>
    </location>
</feature>
<dbReference type="InterPro" id="IPR056438">
    <property type="entry name" value="Znf-C2H2_CTCF"/>
</dbReference>
<comment type="subcellular location">
    <subcellularLocation>
        <location evidence="1">Nucleus</location>
    </subcellularLocation>
</comment>
<keyword evidence="7" id="KW-0804">Transcription</keyword>
<dbReference type="FunFam" id="3.30.160.60:FF:000055">
    <property type="entry name" value="B-cell lymphoma/leukemia 11A isoform X1"/>
    <property type="match status" value="1"/>
</dbReference>
<evidence type="ECO:0000256" key="3">
    <source>
        <dbReference type="ARBA" id="ARBA00022737"/>
    </source>
</evidence>
<dbReference type="GO" id="GO:0000978">
    <property type="term" value="F:RNA polymerase II cis-regulatory region sequence-specific DNA binding"/>
    <property type="evidence" value="ECO:0007669"/>
    <property type="project" value="TreeGrafter"/>
</dbReference>
<evidence type="ECO:0000256" key="8">
    <source>
        <dbReference type="ARBA" id="ARBA00023242"/>
    </source>
</evidence>
<accession>A0A1W0X0E3</accession>
<dbReference type="GO" id="GO:0003700">
    <property type="term" value="F:DNA-binding transcription factor activity"/>
    <property type="evidence" value="ECO:0007669"/>
    <property type="project" value="TreeGrafter"/>
</dbReference>
<dbReference type="FunFam" id="3.30.160.60:FF:000037">
    <property type="entry name" value="B-cell lymphoma/leukemia 11A isoform X1"/>
    <property type="match status" value="1"/>
</dbReference>
<keyword evidence="5" id="KW-0862">Zinc</keyword>
<dbReference type="AlphaFoldDB" id="A0A1W0X0E3"/>
<name>A0A1W0X0E3_HYPEX</name>
<evidence type="ECO:0000313" key="12">
    <source>
        <dbReference type="EMBL" id="OQV20900.1"/>
    </source>
</evidence>
<dbReference type="PANTHER" id="PTHR45993:SF10">
    <property type="entry name" value="ZINC FINGER PROTEIN 208 ISOFORM X1-RELATED"/>
    <property type="match status" value="1"/>
</dbReference>
<evidence type="ECO:0000313" key="13">
    <source>
        <dbReference type="Proteomes" id="UP000192578"/>
    </source>
</evidence>
<feature type="region of interest" description="Disordered" evidence="10">
    <location>
        <begin position="176"/>
        <end position="203"/>
    </location>
</feature>
<feature type="domain" description="C2H2-type" evidence="11">
    <location>
        <begin position="288"/>
        <end position="310"/>
    </location>
</feature>
<dbReference type="InterPro" id="IPR036236">
    <property type="entry name" value="Znf_C2H2_sf"/>
</dbReference>
<evidence type="ECO:0000256" key="10">
    <source>
        <dbReference type="SAM" id="MobiDB-lite"/>
    </source>
</evidence>
<keyword evidence="2" id="KW-0479">Metal-binding</keyword>
<reference evidence="13" key="1">
    <citation type="submission" date="2017-01" db="EMBL/GenBank/DDBJ databases">
        <title>Comparative genomics of anhydrobiosis in the tardigrade Hypsibius dujardini.</title>
        <authorList>
            <person name="Yoshida Y."/>
            <person name="Koutsovoulos G."/>
            <person name="Laetsch D."/>
            <person name="Stevens L."/>
            <person name="Kumar S."/>
            <person name="Horikawa D."/>
            <person name="Ishino K."/>
            <person name="Komine S."/>
            <person name="Tomita M."/>
            <person name="Blaxter M."/>
            <person name="Arakawa K."/>
        </authorList>
    </citation>
    <scope>NUCLEOTIDE SEQUENCE [LARGE SCALE GENOMIC DNA]</scope>
    <source>
        <strain evidence="13">Z151</strain>
    </source>
</reference>
<dbReference type="Pfam" id="PF00096">
    <property type="entry name" value="zf-C2H2"/>
    <property type="match status" value="2"/>
</dbReference>
<dbReference type="Gene3D" id="3.30.160.60">
    <property type="entry name" value="Classic Zinc Finger"/>
    <property type="match status" value="3"/>
</dbReference>
<dbReference type="OrthoDB" id="10046198at2759"/>
<proteinExistence type="predicted"/>
<evidence type="ECO:0000256" key="7">
    <source>
        <dbReference type="ARBA" id="ARBA00023163"/>
    </source>
</evidence>
<evidence type="ECO:0000256" key="9">
    <source>
        <dbReference type="PROSITE-ProRule" id="PRU00042"/>
    </source>
</evidence>
<comment type="caution">
    <text evidence="12">The sequence shown here is derived from an EMBL/GenBank/DDBJ whole genome shotgun (WGS) entry which is preliminary data.</text>
</comment>
<keyword evidence="13" id="KW-1185">Reference proteome</keyword>
<dbReference type="PROSITE" id="PS00028">
    <property type="entry name" value="ZINC_FINGER_C2H2_1"/>
    <property type="match status" value="3"/>
</dbReference>
<sequence>MADMCLPTLQRLLCSPYPVTYPITSSAAHNPHLDSSFSPSTSKSDDPFNRPSWSTSIPSQKAEPLSEVILHNTYPPHLVNGADPLVRKEVQKLGSAGENLMSISKNCMPNERRGKGHRQCPHCQKIFRFHKNLIAHIRTHTGKKPLNFVLNQASNLMPIWQLARVPKARLDFNNNESKVQKECEQGSADEEEEDDDDDGVLRRPLRIVDNSERVTSEECGSNGSTENHGALYYPYRKILPGVRMEMPEEEIVPVVLPKRMDCEVCGKIFKNSSNLKIHLRSHTGEKPYACSFCDYACSQSSKLTRHMKTHGTAGKDIYRCIFCNVPFTVAFTLEKHMRKCEKVRGLPDGTSSSALAELANNAFDDMSPASSKLSYVKKLEALKTTATPEEFPLPEPKRPLKLDSHWVEPKEKIPCQPSSSSSGKDKLKDLLMNRGGGQIEPSPPPSSMAVSHCASSLLMSKVPSAAAAGVGRVFLTTPFFHKSGDDTSKRFVVRMKRESPPSSSSVVMPPQKRSIESAVMAEAASFSSPSPLVTSQVRLQSAVGSVVPLSGVVLGTEDHVEWLRGSGDSILHSGPDAF</sequence>
<evidence type="ECO:0000256" key="5">
    <source>
        <dbReference type="ARBA" id="ARBA00022833"/>
    </source>
</evidence>
<evidence type="ECO:0000256" key="6">
    <source>
        <dbReference type="ARBA" id="ARBA00023015"/>
    </source>
</evidence>
<organism evidence="12 13">
    <name type="scientific">Hypsibius exemplaris</name>
    <name type="common">Freshwater tardigrade</name>
    <dbReference type="NCBI Taxonomy" id="2072580"/>
    <lineage>
        <taxon>Eukaryota</taxon>
        <taxon>Metazoa</taxon>
        <taxon>Ecdysozoa</taxon>
        <taxon>Tardigrada</taxon>
        <taxon>Eutardigrada</taxon>
        <taxon>Parachela</taxon>
        <taxon>Hypsibioidea</taxon>
        <taxon>Hypsibiidae</taxon>
        <taxon>Hypsibius</taxon>
    </lineage>
</organism>
<feature type="domain" description="C2H2-type" evidence="11">
    <location>
        <begin position="260"/>
        <end position="287"/>
    </location>
</feature>
<keyword evidence="4 9" id="KW-0863">Zinc-finger</keyword>
<dbReference type="PANTHER" id="PTHR45993">
    <property type="entry name" value="B-CELL LYMPHOMA/LEUKEMIA 11"/>
    <property type="match status" value="1"/>
</dbReference>
<keyword evidence="6" id="KW-0805">Transcription regulation</keyword>
<dbReference type="Proteomes" id="UP000192578">
    <property type="component" value="Unassembled WGS sequence"/>
</dbReference>
<evidence type="ECO:0000256" key="4">
    <source>
        <dbReference type="ARBA" id="ARBA00022771"/>
    </source>
</evidence>
<keyword evidence="3" id="KW-0677">Repeat</keyword>
<dbReference type="Pfam" id="PF23611">
    <property type="entry name" value="zf-C2H2_16"/>
    <property type="match status" value="1"/>
</dbReference>
<dbReference type="GO" id="GO:0008270">
    <property type="term" value="F:zinc ion binding"/>
    <property type="evidence" value="ECO:0007669"/>
    <property type="project" value="UniProtKB-KW"/>
</dbReference>
<evidence type="ECO:0000256" key="2">
    <source>
        <dbReference type="ARBA" id="ARBA00022723"/>
    </source>
</evidence>
<dbReference type="GO" id="GO:0005634">
    <property type="term" value="C:nucleus"/>
    <property type="evidence" value="ECO:0007669"/>
    <property type="project" value="UniProtKB-SubCell"/>
</dbReference>
<keyword evidence="8" id="KW-0539">Nucleus</keyword>